<feature type="compositionally biased region" description="Basic and acidic residues" evidence="1">
    <location>
        <begin position="401"/>
        <end position="414"/>
    </location>
</feature>
<dbReference type="EMBL" id="JBBPFD010000012">
    <property type="protein sequence ID" value="KAK7903948.1"/>
    <property type="molecule type" value="Genomic_DNA"/>
</dbReference>
<dbReference type="AlphaFoldDB" id="A0AAW0NNJ1"/>
<comment type="caution">
    <text evidence="2">The sequence shown here is derived from an EMBL/GenBank/DDBJ whole genome shotgun (WGS) entry which is preliminary data.</text>
</comment>
<reference evidence="3" key="1">
    <citation type="submission" date="2024-04" db="EMBL/GenBank/DDBJ databases">
        <title>Salinicola lusitanus LLJ914,a marine bacterium isolated from the Okinawa Trough.</title>
        <authorList>
            <person name="Li J."/>
        </authorList>
    </citation>
    <scope>NUCLEOTIDE SEQUENCE [LARGE SCALE GENOMIC DNA]</scope>
</reference>
<organism evidence="2 3">
    <name type="scientific">Mugilogobius chulae</name>
    <name type="common">yellowstripe goby</name>
    <dbReference type="NCBI Taxonomy" id="88201"/>
    <lineage>
        <taxon>Eukaryota</taxon>
        <taxon>Metazoa</taxon>
        <taxon>Chordata</taxon>
        <taxon>Craniata</taxon>
        <taxon>Vertebrata</taxon>
        <taxon>Euteleostomi</taxon>
        <taxon>Actinopterygii</taxon>
        <taxon>Neopterygii</taxon>
        <taxon>Teleostei</taxon>
        <taxon>Neoteleostei</taxon>
        <taxon>Acanthomorphata</taxon>
        <taxon>Gobiaria</taxon>
        <taxon>Gobiiformes</taxon>
        <taxon>Gobioidei</taxon>
        <taxon>Gobiidae</taxon>
        <taxon>Gobionellinae</taxon>
        <taxon>Mugilogobius</taxon>
    </lineage>
</organism>
<proteinExistence type="predicted"/>
<gene>
    <name evidence="2" type="ORF">WMY93_016555</name>
</gene>
<feature type="compositionally biased region" description="Basic and acidic residues" evidence="1">
    <location>
        <begin position="422"/>
        <end position="431"/>
    </location>
</feature>
<evidence type="ECO:0000256" key="1">
    <source>
        <dbReference type="SAM" id="MobiDB-lite"/>
    </source>
</evidence>
<name>A0AAW0NNJ1_9GOBI</name>
<evidence type="ECO:0000313" key="3">
    <source>
        <dbReference type="Proteomes" id="UP001460270"/>
    </source>
</evidence>
<sequence length="521" mass="60672">MFQLLPVAFLRSVTGWYGDVSCRLLTWFCQTIEGTCAPYCLASSPGLNPMCVIRCKPPHHDSRAKRIQIRIVMRGLTPYHIHGIQSWRRRQTVGGASSLYCLAKPCKQPTRHVTIPTSDASEEGYRKRRCALPLPRNQPALRPQRPGKARPMEELPPEVVVHILSFYPRRTNTPSAAAAGRCCCSRTTRPLARDHGLSHRPAPLHVRHLRRKEWRRLITFLPSLTAIVFVDGGRLYREKYLVNLSRFPELTNLGVRNATWEERMLSYNLADQLQERLTHLSVCNVRLPWPVELIKVATRLTNLRSLLFHQHAEGLGGSTIRPVPCYAFHALLQKLTRLQHLSWGMKGEPPDPLAENYFSPPHPDQAEDDDYRYGGPALTRLELVDYPESILPCRTSPSQVSEEREREERERESCRTSPSQVRQEREREKHSCRTSPSQVGEEREKDRNRGAIERRERETREKETSEKKKTRERKTREKDERDERRRETRESGKRREKNKRERMRDKSDRERGRGKAKDKKE</sequence>
<accession>A0AAW0NNJ1</accession>
<feature type="region of interest" description="Disordered" evidence="1">
    <location>
        <begin position="352"/>
        <end position="373"/>
    </location>
</feature>
<protein>
    <recommendedName>
        <fullName evidence="4">F-box domain-containing protein</fullName>
    </recommendedName>
</protein>
<evidence type="ECO:0000313" key="2">
    <source>
        <dbReference type="EMBL" id="KAK7903948.1"/>
    </source>
</evidence>
<keyword evidence="3" id="KW-1185">Reference proteome</keyword>
<evidence type="ECO:0008006" key="4">
    <source>
        <dbReference type="Google" id="ProtNLM"/>
    </source>
</evidence>
<feature type="compositionally biased region" description="Basic and acidic residues" evidence="1">
    <location>
        <begin position="440"/>
        <end position="521"/>
    </location>
</feature>
<feature type="region of interest" description="Disordered" evidence="1">
    <location>
        <begin position="389"/>
        <end position="521"/>
    </location>
</feature>
<dbReference type="Proteomes" id="UP001460270">
    <property type="component" value="Unassembled WGS sequence"/>
</dbReference>